<dbReference type="Proteomes" id="UP001147653">
    <property type="component" value="Unassembled WGS sequence"/>
</dbReference>
<organism evidence="2 3">
    <name type="scientific">Solirubrobacter phytolaccae</name>
    <dbReference type="NCBI Taxonomy" id="1404360"/>
    <lineage>
        <taxon>Bacteria</taxon>
        <taxon>Bacillati</taxon>
        <taxon>Actinomycetota</taxon>
        <taxon>Thermoleophilia</taxon>
        <taxon>Solirubrobacterales</taxon>
        <taxon>Solirubrobacteraceae</taxon>
        <taxon>Solirubrobacter</taxon>
    </lineage>
</organism>
<dbReference type="EMBL" id="JAPDDP010000008">
    <property type="protein sequence ID" value="MDA0179871.1"/>
    <property type="molecule type" value="Genomic_DNA"/>
</dbReference>
<evidence type="ECO:0000256" key="1">
    <source>
        <dbReference type="SAM" id="MobiDB-lite"/>
    </source>
</evidence>
<name>A0A9X3S848_9ACTN</name>
<comment type="caution">
    <text evidence="2">The sequence shown here is derived from an EMBL/GenBank/DDBJ whole genome shotgun (WGS) entry which is preliminary data.</text>
</comment>
<reference evidence="2" key="1">
    <citation type="submission" date="2022-10" db="EMBL/GenBank/DDBJ databases">
        <title>The WGS of Solirubrobacter phytolaccae KCTC 29190.</title>
        <authorList>
            <person name="Jiang Z."/>
        </authorList>
    </citation>
    <scope>NUCLEOTIDE SEQUENCE</scope>
    <source>
        <strain evidence="2">KCTC 29190</strain>
    </source>
</reference>
<evidence type="ECO:0000313" key="2">
    <source>
        <dbReference type="EMBL" id="MDA0179871.1"/>
    </source>
</evidence>
<feature type="region of interest" description="Disordered" evidence="1">
    <location>
        <begin position="301"/>
        <end position="335"/>
    </location>
</feature>
<feature type="compositionally biased region" description="Low complexity" evidence="1">
    <location>
        <begin position="314"/>
        <end position="323"/>
    </location>
</feature>
<dbReference type="AlphaFoldDB" id="A0A9X3S848"/>
<dbReference type="InterPro" id="IPR039498">
    <property type="entry name" value="NTP_transf_5"/>
</dbReference>
<dbReference type="RefSeq" id="WP_270024180.1">
    <property type="nucleotide sequence ID" value="NZ_JAPDDP010000008.1"/>
</dbReference>
<gene>
    <name evidence="2" type="ORF">OJ997_06160</name>
</gene>
<accession>A0A9X3S848</accession>
<keyword evidence="3" id="KW-1185">Reference proteome</keyword>
<feature type="compositionally biased region" description="Basic and acidic residues" evidence="1">
    <location>
        <begin position="324"/>
        <end position="335"/>
    </location>
</feature>
<evidence type="ECO:0000313" key="3">
    <source>
        <dbReference type="Proteomes" id="UP001147653"/>
    </source>
</evidence>
<proteinExistence type="predicted"/>
<dbReference type="Pfam" id="PF14907">
    <property type="entry name" value="NTP_transf_5"/>
    <property type="match status" value="1"/>
</dbReference>
<sequence>MDELWNRVDELADRAPRLSDLRHHKLHLVAASRRRAAGEAIPADLQHDERLAAAILLGAGLLMRRVRAAVPDAQIIVMKGPEAAAYWPQPRMRPWKDLDLLVEDAEAVQTALLAAGFVEVGDPELYEDIHHLRPLALPELPLSIEVHMRPKWPTATPPSFATLAAAARPSTFGLEGVLAPSPAHHAVLLAAHAWEHDPLSRLSALVDVAAVTHAAGEEAAAAVAREWGVSRLWAATWRAVEDVFGSGAPRSAPIWRRHLLEARERTVFEGHVERLVGPVAAAPLPTVPGAAAKAIVNTLRPGPDEGWGEKLTRSRSALRNASLRRSDHLETRRPT</sequence>
<protein>
    <submittedName>
        <fullName evidence="2">Nucleotidyltransferase family protein</fullName>
    </submittedName>
</protein>